<dbReference type="EMBL" id="JALJOQ010000007">
    <property type="protein sequence ID" value="KAK9812344.1"/>
    <property type="molecule type" value="Genomic_DNA"/>
</dbReference>
<dbReference type="InterPro" id="IPR000719">
    <property type="entry name" value="Prot_kinase_dom"/>
</dbReference>
<evidence type="ECO:0000256" key="1">
    <source>
        <dbReference type="ARBA" id="ARBA00022741"/>
    </source>
</evidence>
<evidence type="ECO:0000313" key="6">
    <source>
        <dbReference type="Proteomes" id="UP001465755"/>
    </source>
</evidence>
<dbReference type="GO" id="GO:0005524">
    <property type="term" value="F:ATP binding"/>
    <property type="evidence" value="ECO:0007669"/>
    <property type="project" value="UniProtKB-KW"/>
</dbReference>
<evidence type="ECO:0000259" key="4">
    <source>
        <dbReference type="PROSITE" id="PS50011"/>
    </source>
</evidence>
<feature type="region of interest" description="Disordered" evidence="3">
    <location>
        <begin position="883"/>
        <end position="907"/>
    </location>
</feature>
<feature type="region of interest" description="Disordered" evidence="3">
    <location>
        <begin position="922"/>
        <end position="942"/>
    </location>
</feature>
<gene>
    <name evidence="5" type="ORF">WJX73_004122</name>
</gene>
<comment type="caution">
    <text evidence="5">The sequence shown here is derived from an EMBL/GenBank/DDBJ whole genome shotgun (WGS) entry which is preliminary data.</text>
</comment>
<dbReference type="Pfam" id="PF07714">
    <property type="entry name" value="PK_Tyr_Ser-Thr"/>
    <property type="match status" value="1"/>
</dbReference>
<dbReference type="PANTHER" id="PTHR44329">
    <property type="entry name" value="SERINE/THREONINE-PROTEIN KINASE TNNI3K-RELATED"/>
    <property type="match status" value="1"/>
</dbReference>
<keyword evidence="6" id="KW-1185">Reference proteome</keyword>
<feature type="domain" description="Protein kinase" evidence="4">
    <location>
        <begin position="569"/>
        <end position="872"/>
    </location>
</feature>
<dbReference type="GO" id="GO:0004674">
    <property type="term" value="F:protein serine/threonine kinase activity"/>
    <property type="evidence" value="ECO:0007669"/>
    <property type="project" value="TreeGrafter"/>
</dbReference>
<protein>
    <recommendedName>
        <fullName evidence="4">Protein kinase domain-containing protein</fullName>
    </recommendedName>
</protein>
<organism evidence="5 6">
    <name type="scientific">Symbiochloris irregularis</name>
    <dbReference type="NCBI Taxonomy" id="706552"/>
    <lineage>
        <taxon>Eukaryota</taxon>
        <taxon>Viridiplantae</taxon>
        <taxon>Chlorophyta</taxon>
        <taxon>core chlorophytes</taxon>
        <taxon>Trebouxiophyceae</taxon>
        <taxon>Trebouxiales</taxon>
        <taxon>Trebouxiaceae</taxon>
        <taxon>Symbiochloris</taxon>
    </lineage>
</organism>
<dbReference type="InterPro" id="IPR001245">
    <property type="entry name" value="Ser-Thr/Tyr_kinase_cat_dom"/>
</dbReference>
<dbReference type="InterPro" id="IPR011047">
    <property type="entry name" value="Quinoprotein_ADH-like_sf"/>
</dbReference>
<accession>A0AAW1PW03</accession>
<dbReference type="PROSITE" id="PS00108">
    <property type="entry name" value="PROTEIN_KINASE_ST"/>
    <property type="match status" value="1"/>
</dbReference>
<dbReference type="PANTHER" id="PTHR44329:SF298">
    <property type="entry name" value="MIXED LINEAGE KINASE DOMAIN-LIKE PROTEIN"/>
    <property type="match status" value="1"/>
</dbReference>
<dbReference type="Proteomes" id="UP001465755">
    <property type="component" value="Unassembled WGS sequence"/>
</dbReference>
<dbReference type="InterPro" id="IPR008271">
    <property type="entry name" value="Ser/Thr_kinase_AS"/>
</dbReference>
<dbReference type="SUPFAM" id="SSF50998">
    <property type="entry name" value="Quinoprotein alcohol dehydrogenase-like"/>
    <property type="match status" value="1"/>
</dbReference>
<dbReference type="AlphaFoldDB" id="A0AAW1PW03"/>
<dbReference type="Gene3D" id="1.10.510.10">
    <property type="entry name" value="Transferase(Phosphotransferase) domain 1"/>
    <property type="match status" value="1"/>
</dbReference>
<dbReference type="InterPro" id="IPR011009">
    <property type="entry name" value="Kinase-like_dom_sf"/>
</dbReference>
<name>A0AAW1PW03_9CHLO</name>
<proteinExistence type="predicted"/>
<dbReference type="CDD" id="cd13999">
    <property type="entry name" value="STKc_MAP3K-like"/>
    <property type="match status" value="1"/>
</dbReference>
<dbReference type="Gene3D" id="3.30.200.20">
    <property type="entry name" value="Phosphorylase Kinase, domain 1"/>
    <property type="match status" value="1"/>
</dbReference>
<keyword evidence="2" id="KW-0067">ATP-binding</keyword>
<feature type="region of interest" description="Disordered" evidence="3">
    <location>
        <begin position="458"/>
        <end position="518"/>
    </location>
</feature>
<evidence type="ECO:0000256" key="2">
    <source>
        <dbReference type="ARBA" id="ARBA00022840"/>
    </source>
</evidence>
<reference evidence="5 6" key="1">
    <citation type="journal article" date="2024" name="Nat. Commun.">
        <title>Phylogenomics reveals the evolutionary origins of lichenization in chlorophyte algae.</title>
        <authorList>
            <person name="Puginier C."/>
            <person name="Libourel C."/>
            <person name="Otte J."/>
            <person name="Skaloud P."/>
            <person name="Haon M."/>
            <person name="Grisel S."/>
            <person name="Petersen M."/>
            <person name="Berrin J.G."/>
            <person name="Delaux P.M."/>
            <person name="Dal Grande F."/>
            <person name="Keller J."/>
        </authorList>
    </citation>
    <scope>NUCLEOTIDE SEQUENCE [LARGE SCALE GENOMIC DNA]</scope>
    <source>
        <strain evidence="5 6">SAG 2036</strain>
    </source>
</reference>
<evidence type="ECO:0000313" key="5">
    <source>
        <dbReference type="EMBL" id="KAK9812344.1"/>
    </source>
</evidence>
<evidence type="ECO:0000256" key="3">
    <source>
        <dbReference type="SAM" id="MobiDB-lite"/>
    </source>
</evidence>
<dbReference type="SMART" id="SM00220">
    <property type="entry name" value="S_TKc"/>
    <property type="match status" value="1"/>
</dbReference>
<feature type="compositionally biased region" description="Basic and acidic residues" evidence="3">
    <location>
        <begin position="480"/>
        <end position="489"/>
    </location>
</feature>
<dbReference type="PROSITE" id="PS50011">
    <property type="entry name" value="PROTEIN_KINASE_DOM"/>
    <property type="match status" value="1"/>
</dbReference>
<dbReference type="SUPFAM" id="SSF56112">
    <property type="entry name" value="Protein kinase-like (PK-like)"/>
    <property type="match status" value="1"/>
</dbReference>
<sequence>MSSKLSIKAHGVDCRESQELMCTVFQPAEQPETDQAAITPGRRQLYSSHDHISCPCLLVLGPIVPESVSQVWVAEQHSPSRGVLRVHHPPKADAECIDMHACVTCMEASPSGRVWIGHQDGSVSVRSGDRCSRVICPPFIAFDCPVKAIALDLNGAAWAVSQAGKVCILDIKYLRRQARAAAQELVKRQQLVLSLPGSADAEAEALQDSQVAVIQMYNFGCWTAGATGVKCHIVEWSLKGECRAIQEVTDAGLPTAMTRLMPDTGPCRTLGYLEPLRLWYAAYDNGNVRVQPIAALGDLDACPDGTRSFMRLQAHTEGLTAADGGDEYLATAGSGGTVSVFSMADVTSAGQAEVQPVPEDSLLASTANLPVDIQEKLRALSPAILEKFITDSNAHSAIQAVQSSIDRQREPLRGWLDENTGPNANGHLEAATGGQVSHADVLALLKLLNPFSAALSPLPVSPEGNTPEDRGQTPFGRTPSSEKEAHDLTSEQSSEPLAGFHRTSSGVERATSRDKECKRKSSGSVDIFLGEFGSDMAGRQMSEEVMELGYSRSFTAGGHMKWLITMEQLTIQKKVAQGSIGAVYLARYQETDVAVKALRGLEDLQRIVSMAPDGTRSNPTALNSWLANSGVLQDSESLSTLQSLEREVDILASIRHPNVVLFMGMVLDPPLIVSEWCARGSVYDILSKAAQNPRLAAQLTWHRRLCMALDAAKGVYQLHKHDPQIIHADLKSPNLVCDGNWRVKVTDFNLSRVVGDREYPASQVANNPRWQAPEVIASHKMTERSDVFSFGVVLWELITMQLPWDNMNPFQIMRALTEGERLDLPDPTPVEAAAGEGPIVKGLTDLIAKCWAHDPAARPTFPTIIASLRSLLEACKTLHGLPLSKSRSDRPRQIPLTATPPLASAGQQAVKFHTFARPRPTTATVVQKSPFATSPQPAVANS</sequence>
<keyword evidence="1" id="KW-0547">Nucleotide-binding</keyword>
<dbReference type="InterPro" id="IPR051681">
    <property type="entry name" value="Ser/Thr_Kinases-Pseudokinases"/>
</dbReference>